<dbReference type="PANTHER" id="PTHR45947">
    <property type="entry name" value="SULFOQUINOVOSYL TRANSFERASE SQD2"/>
    <property type="match status" value="1"/>
</dbReference>
<proteinExistence type="predicted"/>
<protein>
    <submittedName>
        <fullName evidence="2">Glycosyltransferase</fullName>
    </submittedName>
</protein>
<dbReference type="EMBL" id="QYUN01000002">
    <property type="protein sequence ID" value="RJG08185.1"/>
    <property type="molecule type" value="Genomic_DNA"/>
</dbReference>
<dbReference type="Gene3D" id="3.40.50.2000">
    <property type="entry name" value="Glycogen Phosphorylase B"/>
    <property type="match status" value="2"/>
</dbReference>
<name>A0A418X6W3_9BURK</name>
<dbReference type="Proteomes" id="UP000285190">
    <property type="component" value="Unassembled WGS sequence"/>
</dbReference>
<dbReference type="SUPFAM" id="SSF53756">
    <property type="entry name" value="UDP-Glycosyltransferase/glycogen phosphorylase"/>
    <property type="match status" value="1"/>
</dbReference>
<dbReference type="InterPro" id="IPR001296">
    <property type="entry name" value="Glyco_trans_1"/>
</dbReference>
<keyword evidence="2" id="KW-0808">Transferase</keyword>
<comment type="caution">
    <text evidence="2">The sequence shown here is derived from an EMBL/GenBank/DDBJ whole genome shotgun (WGS) entry which is preliminary data.</text>
</comment>
<dbReference type="InterPro" id="IPR050194">
    <property type="entry name" value="Glycosyltransferase_grp1"/>
</dbReference>
<evidence type="ECO:0000313" key="3">
    <source>
        <dbReference type="Proteomes" id="UP000285190"/>
    </source>
</evidence>
<evidence type="ECO:0000313" key="2">
    <source>
        <dbReference type="EMBL" id="RJG08185.1"/>
    </source>
</evidence>
<sequence length="330" mass="36381">MRFDHAFLRERYIHAKGRYLHNNPDVLGALKRFAPEVVVTDGFYPTQLYAFGHAWMNRLAHVPFTDGTWLSEQALGKLHRAVRRFVFARSTAFLSASAGGQRLYESYGIAAERCFLSHLCIDNERYAAPSVENGRPFDFIFCGRMEDGKNPLFALEVAQATAQCLGRTVRILFVGSGSQDDTVKSAAQHAGMVDAQFHGFATQRELPALYRSARVFLFPTRADVWGVVANEACAAGLPVIVSPHAGVAGELVLDGQNGFVCALDASRWAERAALLLTHQGIWQGFSQRSRALVDGYTFDRAAAGFMAACRYTVPAGIPGRIKLPVSRYNE</sequence>
<dbReference type="PANTHER" id="PTHR45947:SF3">
    <property type="entry name" value="SULFOQUINOVOSYL TRANSFERASE SQD2"/>
    <property type="match status" value="1"/>
</dbReference>
<dbReference type="Pfam" id="PF00534">
    <property type="entry name" value="Glycos_transf_1"/>
    <property type="match status" value="1"/>
</dbReference>
<feature type="domain" description="Glycosyl transferase family 1" evidence="1">
    <location>
        <begin position="124"/>
        <end position="279"/>
    </location>
</feature>
<organism evidence="2 3">
    <name type="scientific">Noviherbaspirillum cavernae</name>
    <dbReference type="NCBI Taxonomy" id="2320862"/>
    <lineage>
        <taxon>Bacteria</taxon>
        <taxon>Pseudomonadati</taxon>
        <taxon>Pseudomonadota</taxon>
        <taxon>Betaproteobacteria</taxon>
        <taxon>Burkholderiales</taxon>
        <taxon>Oxalobacteraceae</taxon>
        <taxon>Noviherbaspirillum</taxon>
    </lineage>
</organism>
<dbReference type="OrthoDB" id="8779556at2"/>
<reference evidence="2 3" key="1">
    <citation type="submission" date="2018-09" db="EMBL/GenBank/DDBJ databases">
        <authorList>
            <person name="Zhu H."/>
        </authorList>
    </citation>
    <scope>NUCLEOTIDE SEQUENCE [LARGE SCALE GENOMIC DNA]</scope>
    <source>
        <strain evidence="2 3">K2R10-39</strain>
    </source>
</reference>
<dbReference type="AlphaFoldDB" id="A0A418X6W3"/>
<evidence type="ECO:0000259" key="1">
    <source>
        <dbReference type="Pfam" id="PF00534"/>
    </source>
</evidence>
<keyword evidence="3" id="KW-1185">Reference proteome</keyword>
<gene>
    <name evidence="2" type="ORF">D3870_18315</name>
</gene>
<dbReference type="GO" id="GO:0016758">
    <property type="term" value="F:hexosyltransferase activity"/>
    <property type="evidence" value="ECO:0007669"/>
    <property type="project" value="TreeGrafter"/>
</dbReference>
<accession>A0A418X6W3</accession>
<dbReference type="CDD" id="cd03801">
    <property type="entry name" value="GT4_PimA-like"/>
    <property type="match status" value="1"/>
</dbReference>